<reference evidence="2 3" key="1">
    <citation type="journal article" date="2020" name="Microorganisms">
        <title>Osmotic Adaptation and Compatible Solute Biosynthesis of Phototrophic Bacteria as Revealed from Genome Analyses.</title>
        <authorList>
            <person name="Imhoff J.F."/>
            <person name="Rahn T."/>
            <person name="Kunzel S."/>
            <person name="Keller A."/>
            <person name="Neulinger S.C."/>
        </authorList>
    </citation>
    <scope>NUCLEOTIDE SEQUENCE [LARGE SCALE GENOMIC DNA]</scope>
    <source>
        <strain evidence="2 3">DSM 15382</strain>
    </source>
</reference>
<name>A0ABS1D327_9PROT</name>
<comment type="caution">
    <text evidence="2">The sequence shown here is derived from an EMBL/GenBank/DDBJ whole genome shotgun (WGS) entry which is preliminary data.</text>
</comment>
<sequence length="87" mass="9008">MIRRMLRAGGAASPSLSRELATLETDAEGTSLPPGLVEGVTRNAVMVQALLDDLVGGGSIRRPVCWSSGTAKALSKATQITEQSRAA</sequence>
<dbReference type="EMBL" id="NRSG01000265">
    <property type="protein sequence ID" value="MBK1661199.1"/>
    <property type="molecule type" value="Genomic_DNA"/>
</dbReference>
<proteinExistence type="predicted"/>
<evidence type="ECO:0000313" key="3">
    <source>
        <dbReference type="Proteomes" id="UP000697995"/>
    </source>
</evidence>
<feature type="region of interest" description="Disordered" evidence="1">
    <location>
        <begin position="1"/>
        <end position="34"/>
    </location>
</feature>
<evidence type="ECO:0000313" key="2">
    <source>
        <dbReference type="EMBL" id="MBK1661199.1"/>
    </source>
</evidence>
<protein>
    <submittedName>
        <fullName evidence="2">Uncharacterized protein</fullName>
    </submittedName>
</protein>
<evidence type="ECO:0000256" key="1">
    <source>
        <dbReference type="SAM" id="MobiDB-lite"/>
    </source>
</evidence>
<gene>
    <name evidence="2" type="ORF">CKO45_23595</name>
</gene>
<keyword evidence="3" id="KW-1185">Reference proteome</keyword>
<accession>A0ABS1D327</accession>
<organism evidence="2 3">
    <name type="scientific">Paracraurococcus ruber</name>
    <dbReference type="NCBI Taxonomy" id="77675"/>
    <lineage>
        <taxon>Bacteria</taxon>
        <taxon>Pseudomonadati</taxon>
        <taxon>Pseudomonadota</taxon>
        <taxon>Alphaproteobacteria</taxon>
        <taxon>Acetobacterales</taxon>
        <taxon>Roseomonadaceae</taxon>
        <taxon>Paracraurococcus</taxon>
    </lineage>
</organism>
<dbReference type="Proteomes" id="UP000697995">
    <property type="component" value="Unassembled WGS sequence"/>
</dbReference>